<dbReference type="EMBL" id="KN549222">
    <property type="protein sequence ID" value="KHJ99420.1"/>
    <property type="molecule type" value="Genomic_DNA"/>
</dbReference>
<name>A0A0B1TVD7_OESDE</name>
<dbReference type="AlphaFoldDB" id="A0A0B1TVD7"/>
<proteinExistence type="predicted"/>
<protein>
    <submittedName>
        <fullName evidence="1">Uncharacterized protein</fullName>
    </submittedName>
</protein>
<evidence type="ECO:0000313" key="1">
    <source>
        <dbReference type="EMBL" id="KHJ99420.1"/>
    </source>
</evidence>
<evidence type="ECO:0000313" key="2">
    <source>
        <dbReference type="Proteomes" id="UP000053660"/>
    </source>
</evidence>
<dbReference type="Proteomes" id="UP000053660">
    <property type="component" value="Unassembled WGS sequence"/>
</dbReference>
<sequence>MSSVVLFLWHNPLSESDLYGHVFNLINLLRYCMYPVLALLTNASVRKQFVPGMKKASVISFSNYPTSR</sequence>
<keyword evidence="2" id="KW-1185">Reference proteome</keyword>
<organism evidence="1 2">
    <name type="scientific">Oesophagostomum dentatum</name>
    <name type="common">Nodular worm</name>
    <dbReference type="NCBI Taxonomy" id="61180"/>
    <lineage>
        <taxon>Eukaryota</taxon>
        <taxon>Metazoa</taxon>
        <taxon>Ecdysozoa</taxon>
        <taxon>Nematoda</taxon>
        <taxon>Chromadorea</taxon>
        <taxon>Rhabditida</taxon>
        <taxon>Rhabditina</taxon>
        <taxon>Rhabditomorpha</taxon>
        <taxon>Strongyloidea</taxon>
        <taxon>Strongylidae</taxon>
        <taxon>Oesophagostomum</taxon>
    </lineage>
</organism>
<dbReference type="OrthoDB" id="5870477at2759"/>
<gene>
    <name evidence="1" type="ORF">OESDEN_00600</name>
</gene>
<reference evidence="1 2" key="1">
    <citation type="submission" date="2014-03" db="EMBL/GenBank/DDBJ databases">
        <title>Draft genome of the hookworm Oesophagostomum dentatum.</title>
        <authorList>
            <person name="Mitreva M."/>
        </authorList>
    </citation>
    <scope>NUCLEOTIDE SEQUENCE [LARGE SCALE GENOMIC DNA]</scope>
    <source>
        <strain evidence="1 2">OD-Hann</strain>
    </source>
</reference>
<accession>A0A0B1TVD7</accession>